<evidence type="ECO:0000256" key="2">
    <source>
        <dbReference type="SAM" id="Phobius"/>
    </source>
</evidence>
<reference evidence="3 4" key="1">
    <citation type="submission" date="2016-11" db="EMBL/GenBank/DDBJ databases">
        <authorList>
            <person name="Jaros S."/>
            <person name="Januszkiewicz K."/>
            <person name="Wedrychowicz H."/>
        </authorList>
    </citation>
    <scope>NUCLEOTIDE SEQUENCE [LARGE SCALE GENOMIC DNA]</scope>
    <source>
        <strain evidence="3 4">DSM 24574</strain>
    </source>
</reference>
<keyword evidence="1" id="KW-0802">TPR repeat</keyword>
<feature type="repeat" description="TPR" evidence="1">
    <location>
        <begin position="332"/>
        <end position="365"/>
    </location>
</feature>
<dbReference type="InterPro" id="IPR011990">
    <property type="entry name" value="TPR-like_helical_dom_sf"/>
</dbReference>
<keyword evidence="2" id="KW-0472">Membrane</keyword>
<proteinExistence type="predicted"/>
<evidence type="ECO:0000256" key="1">
    <source>
        <dbReference type="PROSITE-ProRule" id="PRU00339"/>
    </source>
</evidence>
<dbReference type="EMBL" id="FQWQ01000003">
    <property type="protein sequence ID" value="SHH52036.1"/>
    <property type="molecule type" value="Genomic_DNA"/>
</dbReference>
<protein>
    <submittedName>
        <fullName evidence="3">GDSL-like Lipase/Acylhydrolase family protein</fullName>
    </submittedName>
</protein>
<organism evidence="3 4">
    <name type="scientific">Chryseolinea serpens</name>
    <dbReference type="NCBI Taxonomy" id="947013"/>
    <lineage>
        <taxon>Bacteria</taxon>
        <taxon>Pseudomonadati</taxon>
        <taxon>Bacteroidota</taxon>
        <taxon>Cytophagia</taxon>
        <taxon>Cytophagales</taxon>
        <taxon>Fulvivirgaceae</taxon>
        <taxon>Chryseolinea</taxon>
    </lineage>
</organism>
<keyword evidence="3" id="KW-0378">Hydrolase</keyword>
<evidence type="ECO:0000313" key="3">
    <source>
        <dbReference type="EMBL" id="SHH52036.1"/>
    </source>
</evidence>
<keyword evidence="2" id="KW-1133">Transmembrane helix</keyword>
<dbReference type="InterPro" id="IPR036514">
    <property type="entry name" value="SGNH_hydro_sf"/>
</dbReference>
<dbReference type="PROSITE" id="PS50005">
    <property type="entry name" value="TPR"/>
    <property type="match status" value="1"/>
</dbReference>
<keyword evidence="2" id="KW-0812">Transmembrane</keyword>
<dbReference type="SUPFAM" id="SSF48452">
    <property type="entry name" value="TPR-like"/>
    <property type="match status" value="2"/>
</dbReference>
<accession>A0A1M5TN02</accession>
<dbReference type="Gene3D" id="1.25.40.10">
    <property type="entry name" value="Tetratricopeptide repeat domain"/>
    <property type="match status" value="2"/>
</dbReference>
<dbReference type="RefSeq" id="WP_073137862.1">
    <property type="nucleotide sequence ID" value="NZ_FQWQ01000003.1"/>
</dbReference>
<dbReference type="Gene3D" id="3.40.50.1110">
    <property type="entry name" value="SGNH hydrolase"/>
    <property type="match status" value="1"/>
</dbReference>
<dbReference type="SUPFAM" id="SSF52266">
    <property type="entry name" value="SGNH hydrolase"/>
    <property type="match status" value="1"/>
</dbReference>
<dbReference type="SMART" id="SM00028">
    <property type="entry name" value="TPR"/>
    <property type="match status" value="2"/>
</dbReference>
<dbReference type="STRING" id="947013.SAMN04488109_4172"/>
<evidence type="ECO:0000313" key="4">
    <source>
        <dbReference type="Proteomes" id="UP000184212"/>
    </source>
</evidence>
<dbReference type="OrthoDB" id="239390at2"/>
<sequence>MTHPSINDQPNASAPRPGRVLAFKVIGVLLPFVFLVLVEVLLRVFHYGYSTDLFMEYPGNKELLVMNPDASKKYFTNASTATVGNVEFFRKVKNKNTLRIFVLGESTTLGYPYFHNGSFHRWLQYRLQHTFPERDFEIINLALTAVNSYTVMGFAREVVDYSPDAVFIYTGHNEYYGTLGVASTDRIGGSRLMVKTMLLLRELRIVQGMTRLYEKLFAPSSQTNGGTRMKMMVADEQIPFGSELYRRGMEQFKANLQETLDVLQQHHIPVFVSTLVSNERDLKPFVSFRVDSVKYPGFQERFTAAVKALRDNDVSRAYQYLKEADSICDGHALSQYYLGRLAYRYGDYEKAKRSFQRAKDVDGLRFRAPEEANDIIRQTCKQHRNAHVVDAKAFFEQASSHGVTGDALILEHVHPNLTGYGVLSDAFYEALNKEKLVSVDTQREMTVQQLLKAMPVTKVDSLSGLYKIDRLKRSWPFREALHRDSMKVETYEELLAQKLANRQVTWQAATDSLYNYYLAKKDFRAAKTVMETFVLEYPEDAGLYEKAAMLSGEVNALTDALVYFQQTFRRAPTTEKARYLFVLYLKQDRPVEALPYLDYVMAHSPSRATLLPVRTYAKKIIKLQTIQKQDTTNVTLLNEIAQAYFSMDNQDATEKYIRKIFKLDARNATALALQAKLSHK</sequence>
<dbReference type="GO" id="GO:0016788">
    <property type="term" value="F:hydrolase activity, acting on ester bonds"/>
    <property type="evidence" value="ECO:0007669"/>
    <property type="project" value="UniProtKB-ARBA"/>
</dbReference>
<keyword evidence="4" id="KW-1185">Reference proteome</keyword>
<gene>
    <name evidence="3" type="ORF">SAMN04488109_4172</name>
</gene>
<dbReference type="AlphaFoldDB" id="A0A1M5TN02"/>
<dbReference type="Proteomes" id="UP000184212">
    <property type="component" value="Unassembled WGS sequence"/>
</dbReference>
<feature type="transmembrane region" description="Helical" evidence="2">
    <location>
        <begin position="21"/>
        <end position="45"/>
    </location>
</feature>
<name>A0A1M5TN02_9BACT</name>
<dbReference type="InterPro" id="IPR019734">
    <property type="entry name" value="TPR_rpt"/>
</dbReference>